<dbReference type="GO" id="GO:0007423">
    <property type="term" value="P:sensory organ development"/>
    <property type="evidence" value="ECO:0007669"/>
    <property type="project" value="TreeGrafter"/>
</dbReference>
<evidence type="ECO:0000259" key="2">
    <source>
        <dbReference type="PROSITE" id="PS50888"/>
    </source>
</evidence>
<evidence type="ECO:0000313" key="3">
    <source>
        <dbReference type="Proteomes" id="UP000694844"/>
    </source>
</evidence>
<dbReference type="KEGG" id="cvn:111102499"/>
<dbReference type="PANTHER" id="PTHR19290">
    <property type="entry name" value="BASIC HELIX-LOOP-HELIX PROTEIN NEUROGENIN-RELATED"/>
    <property type="match status" value="1"/>
</dbReference>
<accession>A0A8B8AI87</accession>
<dbReference type="AlphaFoldDB" id="A0A8B8AI87"/>
<dbReference type="GO" id="GO:0000981">
    <property type="term" value="F:DNA-binding transcription factor activity, RNA polymerase II-specific"/>
    <property type="evidence" value="ECO:0007669"/>
    <property type="project" value="TreeGrafter"/>
</dbReference>
<dbReference type="SUPFAM" id="SSF47459">
    <property type="entry name" value="HLH, helix-loop-helix DNA-binding domain"/>
    <property type="match status" value="1"/>
</dbReference>
<dbReference type="PROSITE" id="PS50888">
    <property type="entry name" value="BHLH"/>
    <property type="match status" value="1"/>
</dbReference>
<dbReference type="Proteomes" id="UP000694844">
    <property type="component" value="Chromosome 7"/>
</dbReference>
<dbReference type="SMART" id="SM00353">
    <property type="entry name" value="HLH"/>
    <property type="match status" value="1"/>
</dbReference>
<dbReference type="CDD" id="cd11429">
    <property type="entry name" value="bHLH_TS_OLIG"/>
    <property type="match status" value="1"/>
</dbReference>
<proteinExistence type="predicted"/>
<gene>
    <name evidence="4" type="primary">LOC111102499</name>
</gene>
<protein>
    <submittedName>
        <fullName evidence="4">Class E basic helix-loop-helix protein 22-like</fullName>
    </submittedName>
</protein>
<feature type="compositionally biased region" description="Basic and acidic residues" evidence="1">
    <location>
        <begin position="224"/>
        <end position="233"/>
    </location>
</feature>
<sequence length="277" mass="30590">MGSQVDFDVDVESLAESAADDSGVGDLDVSSDIGNSSDFQTPPSKSRVPDDIRLRINSRERERMHNLNSALDGLRQVLPCSRGPSVKKLSKLSTLLVARNYITNLTKTLEELRTVVEDLSSKRQPASTFDAVSRVSSATGEIRGPRKSARSEMFPRSRYSPYAVKSPRRQTDQVLPAPLSTIYCSGDAESLVPFADRTNVRAPQTTNDKPKLSFSVESLLTKSTTKEESRPESHVYPGHPTNGRPNVSVVCPSVRPNPYYYSHSTFYPNQHQGIAFL</sequence>
<reference evidence="4" key="1">
    <citation type="submission" date="2025-08" db="UniProtKB">
        <authorList>
            <consortium name="RefSeq"/>
        </authorList>
    </citation>
    <scope>IDENTIFICATION</scope>
    <source>
        <tissue evidence="4">Whole sample</tissue>
    </source>
</reference>
<dbReference type="Gene3D" id="4.10.280.10">
    <property type="entry name" value="Helix-loop-helix DNA-binding domain"/>
    <property type="match status" value="1"/>
</dbReference>
<dbReference type="Pfam" id="PF00010">
    <property type="entry name" value="HLH"/>
    <property type="match status" value="1"/>
</dbReference>
<feature type="compositionally biased region" description="Low complexity" evidence="1">
    <location>
        <begin position="20"/>
        <end position="32"/>
    </location>
</feature>
<dbReference type="GO" id="GO:0045944">
    <property type="term" value="P:positive regulation of transcription by RNA polymerase II"/>
    <property type="evidence" value="ECO:0007669"/>
    <property type="project" value="TreeGrafter"/>
</dbReference>
<dbReference type="GeneID" id="111102499"/>
<organism evidence="3 4">
    <name type="scientific">Crassostrea virginica</name>
    <name type="common">Eastern oyster</name>
    <dbReference type="NCBI Taxonomy" id="6565"/>
    <lineage>
        <taxon>Eukaryota</taxon>
        <taxon>Metazoa</taxon>
        <taxon>Spiralia</taxon>
        <taxon>Lophotrochozoa</taxon>
        <taxon>Mollusca</taxon>
        <taxon>Bivalvia</taxon>
        <taxon>Autobranchia</taxon>
        <taxon>Pteriomorphia</taxon>
        <taxon>Ostreida</taxon>
        <taxon>Ostreoidea</taxon>
        <taxon>Ostreidae</taxon>
        <taxon>Crassostrea</taxon>
    </lineage>
</organism>
<dbReference type="InterPro" id="IPR036638">
    <property type="entry name" value="HLH_DNA-bd_sf"/>
</dbReference>
<evidence type="ECO:0000256" key="1">
    <source>
        <dbReference type="SAM" id="MobiDB-lite"/>
    </source>
</evidence>
<dbReference type="PANTHER" id="PTHR19290:SF164">
    <property type="entry name" value="BHLH DOMAIN-CONTAINING PROTEIN"/>
    <property type="match status" value="1"/>
</dbReference>
<dbReference type="GO" id="GO:0046983">
    <property type="term" value="F:protein dimerization activity"/>
    <property type="evidence" value="ECO:0007669"/>
    <property type="project" value="InterPro"/>
</dbReference>
<feature type="domain" description="BHLH" evidence="2">
    <location>
        <begin position="51"/>
        <end position="105"/>
    </location>
</feature>
<dbReference type="GO" id="GO:0070888">
    <property type="term" value="F:E-box binding"/>
    <property type="evidence" value="ECO:0007669"/>
    <property type="project" value="TreeGrafter"/>
</dbReference>
<name>A0A8B8AI87_CRAVI</name>
<feature type="region of interest" description="Disordered" evidence="1">
    <location>
        <begin position="16"/>
        <end position="48"/>
    </location>
</feature>
<dbReference type="GO" id="GO:0005634">
    <property type="term" value="C:nucleus"/>
    <property type="evidence" value="ECO:0007669"/>
    <property type="project" value="TreeGrafter"/>
</dbReference>
<feature type="compositionally biased region" description="Polar residues" evidence="1">
    <location>
        <begin position="33"/>
        <end position="44"/>
    </location>
</feature>
<dbReference type="RefSeq" id="XP_022290991.1">
    <property type="nucleotide sequence ID" value="XM_022435283.1"/>
</dbReference>
<keyword evidence="3" id="KW-1185">Reference proteome</keyword>
<feature type="region of interest" description="Disordered" evidence="1">
    <location>
        <begin position="220"/>
        <end position="242"/>
    </location>
</feature>
<dbReference type="OrthoDB" id="10011855at2759"/>
<dbReference type="InterPro" id="IPR050359">
    <property type="entry name" value="bHLH_transcription_factors"/>
</dbReference>
<dbReference type="GO" id="GO:0061564">
    <property type="term" value="P:axon development"/>
    <property type="evidence" value="ECO:0007669"/>
    <property type="project" value="TreeGrafter"/>
</dbReference>
<dbReference type="InterPro" id="IPR011598">
    <property type="entry name" value="bHLH_dom"/>
</dbReference>
<evidence type="ECO:0000313" key="4">
    <source>
        <dbReference type="RefSeq" id="XP_022290991.1"/>
    </source>
</evidence>